<sequence length="291" mass="32913">MEADIDLIISGLKSCLGEGVLREEPDDETLPLNPQCFFRYTYFDIHNEENTESSFDKNPKTAIQILIKCPAGDHLALDVDFTIAQIKEMICKKKQIPPSKQMLVHGNEPQNLFRGGKQYIRPTGSKRFAIKVLGEYPDDQWLGSDGNSDEWPVAYHGTKESNVLGILSSGFDLAKLQRYTHGKGIYCAPDPQTALEYARSYTYEVRPLSFGFFLRSKYCLQGNDYYLIFETRVNPKTFILVKEANPDAFGHGEYWLVPDVNDIRPYGVCVYPVSGSFPPPSSSHSYFCSIC</sequence>
<protein>
    <submittedName>
        <fullName evidence="2">PARP catalytic domain-containing protein</fullName>
    </submittedName>
</protein>
<dbReference type="WBParaSite" id="ES5_v2.g14616.t1">
    <property type="protein sequence ID" value="ES5_v2.g14616.t1"/>
    <property type="gene ID" value="ES5_v2.g14616"/>
</dbReference>
<dbReference type="Proteomes" id="UP000887579">
    <property type="component" value="Unplaced"/>
</dbReference>
<evidence type="ECO:0000313" key="1">
    <source>
        <dbReference type="Proteomes" id="UP000887579"/>
    </source>
</evidence>
<reference evidence="2" key="1">
    <citation type="submission" date="2022-11" db="UniProtKB">
        <authorList>
            <consortium name="WormBaseParasite"/>
        </authorList>
    </citation>
    <scope>IDENTIFICATION</scope>
</reference>
<evidence type="ECO:0000313" key="2">
    <source>
        <dbReference type="WBParaSite" id="ES5_v2.g14616.t1"/>
    </source>
</evidence>
<name>A0AC34FBJ9_9BILA</name>
<accession>A0AC34FBJ9</accession>
<organism evidence="1 2">
    <name type="scientific">Panagrolaimus sp. ES5</name>
    <dbReference type="NCBI Taxonomy" id="591445"/>
    <lineage>
        <taxon>Eukaryota</taxon>
        <taxon>Metazoa</taxon>
        <taxon>Ecdysozoa</taxon>
        <taxon>Nematoda</taxon>
        <taxon>Chromadorea</taxon>
        <taxon>Rhabditida</taxon>
        <taxon>Tylenchina</taxon>
        <taxon>Panagrolaimomorpha</taxon>
        <taxon>Panagrolaimoidea</taxon>
        <taxon>Panagrolaimidae</taxon>
        <taxon>Panagrolaimus</taxon>
    </lineage>
</organism>
<proteinExistence type="predicted"/>